<evidence type="ECO:0000313" key="2">
    <source>
        <dbReference type="Proteomes" id="UP001518680"/>
    </source>
</evidence>
<protein>
    <submittedName>
        <fullName evidence="1">Uncharacterized protein</fullName>
    </submittedName>
</protein>
<proteinExistence type="predicted"/>
<comment type="caution">
    <text evidence="1">The sequence shown here is derived from an EMBL/GenBank/DDBJ whole genome shotgun (WGS) entry which is preliminary data.</text>
</comment>
<accession>A0ABS1Y4K0</accession>
<dbReference type="Proteomes" id="UP001518680">
    <property type="component" value="Unassembled WGS sequence"/>
</dbReference>
<organism evidence="1 2">
    <name type="scientific">Corynebacterium macginleyi</name>
    <dbReference type="NCBI Taxonomy" id="38290"/>
    <lineage>
        <taxon>Bacteria</taxon>
        <taxon>Bacillati</taxon>
        <taxon>Actinomycetota</taxon>
        <taxon>Actinomycetes</taxon>
        <taxon>Mycobacteriales</taxon>
        <taxon>Corynebacteriaceae</taxon>
        <taxon>Corynebacterium</taxon>
    </lineage>
</organism>
<keyword evidence="2" id="KW-1185">Reference proteome</keyword>
<name>A0ABS1Y4K0_9CORY</name>
<reference evidence="1 2" key="1">
    <citation type="submission" date="2021-01" db="EMBL/GenBank/DDBJ databases">
        <title>Complete genome sequences of Corynebacterium macginleyi strains isolated from infectious keratitis.</title>
        <authorList>
            <person name="Sagerfors S."/>
            <person name="Poehlein A."/>
            <person name="Soderquist B."/>
            <person name="Bruggemann H."/>
        </authorList>
    </citation>
    <scope>NUCLEOTIDE SEQUENCE [LARGE SCALE GENOMIC DNA]</scope>
    <source>
        <strain evidence="1 2">12T220</strain>
    </source>
</reference>
<evidence type="ECO:0000313" key="1">
    <source>
        <dbReference type="EMBL" id="MBM0243295.1"/>
    </source>
</evidence>
<dbReference type="EMBL" id="JAACBX020000001">
    <property type="protein sequence ID" value="MBM0243295.1"/>
    <property type="molecule type" value="Genomic_DNA"/>
</dbReference>
<dbReference type="RefSeq" id="WP_200446049.1">
    <property type="nucleotide sequence ID" value="NZ_JAACBW010000042.1"/>
</dbReference>
<gene>
    <name evidence="1" type="ORF">GWO63_003160</name>
</gene>
<sequence length="50" mass="5678">MLYGKDTGVVVDDDMADFLTRPAHREMFIHEADLVGLEFIEVFLLPLLLA</sequence>